<evidence type="ECO:0000313" key="4">
    <source>
        <dbReference type="EMBL" id="KAL1507130.1"/>
    </source>
</evidence>
<dbReference type="PANTHER" id="PTHR12203:SF35">
    <property type="entry name" value="PROTEIN O-GLUCOSYLTRANSFERASE 1"/>
    <property type="match status" value="1"/>
</dbReference>
<accession>A0AB34ITC2</accession>
<dbReference type="AlphaFoldDB" id="A0AB34ITC2"/>
<sequence length="458" mass="51201">MRANISRDVYSQPLVDALFDGFPTALRWAQVVSAFEHALPAPVRGGAASTLFLVGVEPTSLRVASRMTSAESASVAGRAAWRRMHRLAYYLWPLRRLRPLLLVAQLDDISDLPRLRVPKFASNGGGGARCGHKLPVPILLKGLGSTDLLHRLHARAAATELREARAPWGQRSRVAAWRGSARSVVPSETCETAPLARWEDHPRGRLVAISSRHPDEVDAGYSELEKLPGGNTTAVPIRRGMSWGEMGRRKFLIEVDGHGYQASLAAKMMLRSVVLTQASRWRLWYEPWLRDMEHVVVVRPDLSDLREKLAWLWRHDATAQKIGERGALWIGRLLQEDSILQYMRRVLLRYHRLFTSEPPPAQEALFRSLCSARRTCKFFTAEAPPKLFAKKADSAAALEALSSDAVIDSCPTSHRGDGSTRQCQSWCRALDKRDHCTWCRCATCSFCSTHAQYRPAGA</sequence>
<dbReference type="PANTHER" id="PTHR12203">
    <property type="entry name" value="KDEL LYS-ASP-GLU-LEU CONTAINING - RELATED"/>
    <property type="match status" value="1"/>
</dbReference>
<dbReference type="Proteomes" id="UP001515480">
    <property type="component" value="Unassembled WGS sequence"/>
</dbReference>
<keyword evidence="5" id="KW-1185">Reference proteome</keyword>
<dbReference type="InterPro" id="IPR006598">
    <property type="entry name" value="CAP10"/>
</dbReference>
<gene>
    <name evidence="4" type="ORF">AB1Y20_007984</name>
</gene>
<proteinExistence type="inferred from homology"/>
<dbReference type="SMART" id="SM00672">
    <property type="entry name" value="CAP10"/>
    <property type="match status" value="1"/>
</dbReference>
<name>A0AB34ITC2_PRYPA</name>
<dbReference type="GO" id="GO:0016740">
    <property type="term" value="F:transferase activity"/>
    <property type="evidence" value="ECO:0007669"/>
    <property type="project" value="UniProtKB-KW"/>
</dbReference>
<evidence type="ECO:0000313" key="5">
    <source>
        <dbReference type="Proteomes" id="UP001515480"/>
    </source>
</evidence>
<comment type="similarity">
    <text evidence="1">Belongs to the glycosyltransferase 90 family.</text>
</comment>
<evidence type="ECO:0000256" key="1">
    <source>
        <dbReference type="ARBA" id="ARBA00010118"/>
    </source>
</evidence>
<evidence type="ECO:0000256" key="2">
    <source>
        <dbReference type="ARBA" id="ARBA00022679"/>
    </source>
</evidence>
<evidence type="ECO:0000259" key="3">
    <source>
        <dbReference type="SMART" id="SM00672"/>
    </source>
</evidence>
<dbReference type="EMBL" id="JBGBPQ010000018">
    <property type="protein sequence ID" value="KAL1507130.1"/>
    <property type="molecule type" value="Genomic_DNA"/>
</dbReference>
<protein>
    <recommendedName>
        <fullName evidence="3">Glycosyl transferase CAP10 domain-containing protein</fullName>
    </recommendedName>
</protein>
<dbReference type="Pfam" id="PF05686">
    <property type="entry name" value="Glyco_transf_90"/>
    <property type="match status" value="1"/>
</dbReference>
<comment type="caution">
    <text evidence="4">The sequence shown here is derived from an EMBL/GenBank/DDBJ whole genome shotgun (WGS) entry which is preliminary data.</text>
</comment>
<organism evidence="4 5">
    <name type="scientific">Prymnesium parvum</name>
    <name type="common">Toxic golden alga</name>
    <dbReference type="NCBI Taxonomy" id="97485"/>
    <lineage>
        <taxon>Eukaryota</taxon>
        <taxon>Haptista</taxon>
        <taxon>Haptophyta</taxon>
        <taxon>Prymnesiophyceae</taxon>
        <taxon>Prymnesiales</taxon>
        <taxon>Prymnesiaceae</taxon>
        <taxon>Prymnesium</taxon>
    </lineage>
</organism>
<feature type="domain" description="Glycosyl transferase CAP10" evidence="3">
    <location>
        <begin position="105"/>
        <end position="357"/>
    </location>
</feature>
<keyword evidence="2" id="KW-0808">Transferase</keyword>
<dbReference type="InterPro" id="IPR051091">
    <property type="entry name" value="O-Glucosyltr/Glycosyltrsf_90"/>
</dbReference>
<reference evidence="4 5" key="1">
    <citation type="journal article" date="2024" name="Science">
        <title>Giant polyketide synthase enzymes in the biosynthesis of giant marine polyether toxins.</title>
        <authorList>
            <person name="Fallon T.R."/>
            <person name="Shende V.V."/>
            <person name="Wierzbicki I.H."/>
            <person name="Pendleton A.L."/>
            <person name="Watervoot N.F."/>
            <person name="Auber R.P."/>
            <person name="Gonzalez D.J."/>
            <person name="Wisecaver J.H."/>
            <person name="Moore B.S."/>
        </authorList>
    </citation>
    <scope>NUCLEOTIDE SEQUENCE [LARGE SCALE GENOMIC DNA]</scope>
    <source>
        <strain evidence="4 5">12B1</strain>
    </source>
</reference>